<accession>A0ABD2CXZ4</accession>
<evidence type="ECO:0000313" key="3">
    <source>
        <dbReference type="Proteomes" id="UP001607303"/>
    </source>
</evidence>
<keyword evidence="3" id="KW-1185">Reference proteome</keyword>
<feature type="region of interest" description="Disordered" evidence="1">
    <location>
        <begin position="1"/>
        <end position="26"/>
    </location>
</feature>
<dbReference type="EMBL" id="JAYRBN010000027">
    <property type="protein sequence ID" value="KAL2749500.1"/>
    <property type="molecule type" value="Genomic_DNA"/>
</dbReference>
<organism evidence="2 3">
    <name type="scientific">Vespula maculifrons</name>
    <name type="common">Eastern yellow jacket</name>
    <name type="synonym">Wasp</name>
    <dbReference type="NCBI Taxonomy" id="7453"/>
    <lineage>
        <taxon>Eukaryota</taxon>
        <taxon>Metazoa</taxon>
        <taxon>Ecdysozoa</taxon>
        <taxon>Arthropoda</taxon>
        <taxon>Hexapoda</taxon>
        <taxon>Insecta</taxon>
        <taxon>Pterygota</taxon>
        <taxon>Neoptera</taxon>
        <taxon>Endopterygota</taxon>
        <taxon>Hymenoptera</taxon>
        <taxon>Apocrita</taxon>
        <taxon>Aculeata</taxon>
        <taxon>Vespoidea</taxon>
        <taxon>Vespidae</taxon>
        <taxon>Vespinae</taxon>
        <taxon>Vespula</taxon>
    </lineage>
</organism>
<protein>
    <submittedName>
        <fullName evidence="2">Uncharacterized protein</fullName>
    </submittedName>
</protein>
<evidence type="ECO:0000313" key="2">
    <source>
        <dbReference type="EMBL" id="KAL2749500.1"/>
    </source>
</evidence>
<name>A0ABD2CXZ4_VESMC</name>
<sequence>MNRRETRSPAVPWPCILRGEKSPEGEEASRNQVILWFHASRLTFVVQVYPSGDFLVTSRRTYPPTNYTDTVQVLASSLDTDIHKA</sequence>
<dbReference type="AlphaFoldDB" id="A0ABD2CXZ4"/>
<gene>
    <name evidence="2" type="ORF">V1477_002440</name>
</gene>
<proteinExistence type="predicted"/>
<evidence type="ECO:0000256" key="1">
    <source>
        <dbReference type="SAM" id="MobiDB-lite"/>
    </source>
</evidence>
<reference evidence="2 3" key="1">
    <citation type="journal article" date="2024" name="Ann. Entomol. Soc. Am.">
        <title>Genomic analyses of the southern and eastern yellowjacket wasps (Hymenoptera: Vespidae) reveal evolutionary signatures of social life.</title>
        <authorList>
            <person name="Catto M.A."/>
            <person name="Caine P.B."/>
            <person name="Orr S.E."/>
            <person name="Hunt B.G."/>
            <person name="Goodisman M.A.D."/>
        </authorList>
    </citation>
    <scope>NUCLEOTIDE SEQUENCE [LARGE SCALE GENOMIC DNA]</scope>
    <source>
        <strain evidence="2">232</strain>
        <tissue evidence="2">Head and thorax</tissue>
    </source>
</reference>
<dbReference type="Proteomes" id="UP001607303">
    <property type="component" value="Unassembled WGS sequence"/>
</dbReference>
<comment type="caution">
    <text evidence="2">The sequence shown here is derived from an EMBL/GenBank/DDBJ whole genome shotgun (WGS) entry which is preliminary data.</text>
</comment>